<proteinExistence type="predicted"/>
<dbReference type="Proteomes" id="UP000054538">
    <property type="component" value="Unassembled WGS sequence"/>
</dbReference>
<reference evidence="1 2" key="1">
    <citation type="submission" date="2014-04" db="EMBL/GenBank/DDBJ databases">
        <authorList>
            <consortium name="DOE Joint Genome Institute"/>
            <person name="Kuo A."/>
            <person name="Kohler A."/>
            <person name="Jargeat P."/>
            <person name="Nagy L.G."/>
            <person name="Floudas D."/>
            <person name="Copeland A."/>
            <person name="Barry K.W."/>
            <person name="Cichocki N."/>
            <person name="Veneault-Fourrey C."/>
            <person name="LaButti K."/>
            <person name="Lindquist E.A."/>
            <person name="Lipzen A."/>
            <person name="Lundell T."/>
            <person name="Morin E."/>
            <person name="Murat C."/>
            <person name="Sun H."/>
            <person name="Tunlid A."/>
            <person name="Henrissat B."/>
            <person name="Grigoriev I.V."/>
            <person name="Hibbett D.S."/>
            <person name="Martin F."/>
            <person name="Nordberg H.P."/>
            <person name="Cantor M.N."/>
            <person name="Hua S.X."/>
        </authorList>
    </citation>
    <scope>NUCLEOTIDE SEQUENCE [LARGE SCALE GENOMIC DNA]</scope>
    <source>
        <strain evidence="1 2">Ve08.2h10</strain>
    </source>
</reference>
<gene>
    <name evidence="1" type="ORF">PAXRUDRAFT_152138</name>
</gene>
<dbReference type="EMBL" id="KN825529">
    <property type="protein sequence ID" value="KIK89784.1"/>
    <property type="molecule type" value="Genomic_DNA"/>
</dbReference>
<reference evidence="2" key="2">
    <citation type="submission" date="2015-01" db="EMBL/GenBank/DDBJ databases">
        <title>Evolutionary Origins and Diversification of the Mycorrhizal Mutualists.</title>
        <authorList>
            <consortium name="DOE Joint Genome Institute"/>
            <consortium name="Mycorrhizal Genomics Consortium"/>
            <person name="Kohler A."/>
            <person name="Kuo A."/>
            <person name="Nagy L.G."/>
            <person name="Floudas D."/>
            <person name="Copeland A."/>
            <person name="Barry K.W."/>
            <person name="Cichocki N."/>
            <person name="Veneault-Fourrey C."/>
            <person name="LaButti K."/>
            <person name="Lindquist E.A."/>
            <person name="Lipzen A."/>
            <person name="Lundell T."/>
            <person name="Morin E."/>
            <person name="Murat C."/>
            <person name="Riley R."/>
            <person name="Ohm R."/>
            <person name="Sun H."/>
            <person name="Tunlid A."/>
            <person name="Henrissat B."/>
            <person name="Grigoriev I.V."/>
            <person name="Hibbett D.S."/>
            <person name="Martin F."/>
        </authorList>
    </citation>
    <scope>NUCLEOTIDE SEQUENCE [LARGE SCALE GENOMIC DNA]</scope>
    <source>
        <strain evidence="2">Ve08.2h10</strain>
    </source>
</reference>
<accession>A0A0D0DVN5</accession>
<dbReference type="InParanoid" id="A0A0D0DVN5"/>
<dbReference type="OrthoDB" id="2670609at2759"/>
<evidence type="ECO:0000313" key="1">
    <source>
        <dbReference type="EMBL" id="KIK89784.1"/>
    </source>
</evidence>
<dbReference type="HOGENOM" id="CLU_1839932_0_0_1"/>
<keyword evidence="2" id="KW-1185">Reference proteome</keyword>
<organism evidence="1 2">
    <name type="scientific">Paxillus rubicundulus Ve08.2h10</name>
    <dbReference type="NCBI Taxonomy" id="930991"/>
    <lineage>
        <taxon>Eukaryota</taxon>
        <taxon>Fungi</taxon>
        <taxon>Dikarya</taxon>
        <taxon>Basidiomycota</taxon>
        <taxon>Agaricomycotina</taxon>
        <taxon>Agaricomycetes</taxon>
        <taxon>Agaricomycetidae</taxon>
        <taxon>Boletales</taxon>
        <taxon>Paxilineae</taxon>
        <taxon>Paxillaceae</taxon>
        <taxon>Paxillus</taxon>
    </lineage>
</organism>
<name>A0A0D0DVN5_9AGAM</name>
<protein>
    <submittedName>
        <fullName evidence="1">Uncharacterized protein</fullName>
    </submittedName>
</protein>
<feature type="non-terminal residue" evidence="1">
    <location>
        <position position="1"/>
    </location>
</feature>
<sequence>VVALYTNSGARDMKHEWIKAVDKVGLPSYVMIRVFRPSHGLTYSSLACPSLEVAAYMQIPATHVLFSFVASSALLTKPTLGAAHHFELVTLCPLSAMIMRRLRERSLHVSACARASQKSRKGSNLNAECKGNSKVSLVTY</sequence>
<evidence type="ECO:0000313" key="2">
    <source>
        <dbReference type="Proteomes" id="UP000054538"/>
    </source>
</evidence>
<dbReference type="AlphaFoldDB" id="A0A0D0DVN5"/>